<protein>
    <submittedName>
        <fullName evidence="1">CLUMA_CG006426, isoform A</fullName>
    </submittedName>
</protein>
<dbReference type="AlphaFoldDB" id="A0A1J1HXT9"/>
<dbReference type="Proteomes" id="UP000183832">
    <property type="component" value="Unassembled WGS sequence"/>
</dbReference>
<dbReference type="EMBL" id="CVRI01000035">
    <property type="protein sequence ID" value="CRK92787.1"/>
    <property type="molecule type" value="Genomic_DNA"/>
</dbReference>
<name>A0A1J1HXT9_9DIPT</name>
<gene>
    <name evidence="1" type="ORF">CLUMA_CG006426</name>
</gene>
<evidence type="ECO:0000313" key="2">
    <source>
        <dbReference type="Proteomes" id="UP000183832"/>
    </source>
</evidence>
<organism evidence="1 2">
    <name type="scientific">Clunio marinus</name>
    <dbReference type="NCBI Taxonomy" id="568069"/>
    <lineage>
        <taxon>Eukaryota</taxon>
        <taxon>Metazoa</taxon>
        <taxon>Ecdysozoa</taxon>
        <taxon>Arthropoda</taxon>
        <taxon>Hexapoda</taxon>
        <taxon>Insecta</taxon>
        <taxon>Pterygota</taxon>
        <taxon>Neoptera</taxon>
        <taxon>Endopterygota</taxon>
        <taxon>Diptera</taxon>
        <taxon>Nematocera</taxon>
        <taxon>Chironomoidea</taxon>
        <taxon>Chironomidae</taxon>
        <taxon>Clunio</taxon>
    </lineage>
</organism>
<reference evidence="1 2" key="1">
    <citation type="submission" date="2015-04" db="EMBL/GenBank/DDBJ databases">
        <authorList>
            <person name="Syromyatnikov M.Y."/>
            <person name="Popov V.N."/>
        </authorList>
    </citation>
    <scope>NUCLEOTIDE SEQUENCE [LARGE SCALE GENOMIC DNA]</scope>
</reference>
<evidence type="ECO:0000313" key="1">
    <source>
        <dbReference type="EMBL" id="CRK92787.1"/>
    </source>
</evidence>
<sequence length="90" mass="10207">MPHMFTSAFLYSNIFSLITSQEIDSKISRSGGEPRFLLPVVLNNYYAGSSDGEDFLKLTTVENRNKKVSLGLGVVQVKWKCFQHWVSFSL</sequence>
<keyword evidence="2" id="KW-1185">Reference proteome</keyword>
<proteinExistence type="predicted"/>
<accession>A0A1J1HXT9</accession>